<comment type="similarity">
    <text evidence="8">Belongs to the binding-protein-dependent transport system permease family.</text>
</comment>
<keyword evidence="5 8" id="KW-0812">Transmembrane</keyword>
<feature type="transmembrane region" description="Helical" evidence="8">
    <location>
        <begin position="7"/>
        <end position="30"/>
    </location>
</feature>
<evidence type="ECO:0000256" key="4">
    <source>
        <dbReference type="ARBA" id="ARBA00022519"/>
    </source>
</evidence>
<dbReference type="PANTHER" id="PTHR43357:SF3">
    <property type="entry name" value="FE(3+)-TRANSPORT SYSTEM PERMEASE PROTEIN FBPB 2"/>
    <property type="match status" value="1"/>
</dbReference>
<feature type="transmembrane region" description="Helical" evidence="8">
    <location>
        <begin position="122"/>
        <end position="147"/>
    </location>
</feature>
<feature type="transmembrane region" description="Helical" evidence="8">
    <location>
        <begin position="358"/>
        <end position="379"/>
    </location>
</feature>
<comment type="caution">
    <text evidence="10">The sequence shown here is derived from an EMBL/GenBank/DDBJ whole genome shotgun (WGS) entry which is preliminary data.</text>
</comment>
<feature type="transmembrane region" description="Helical" evidence="8">
    <location>
        <begin position="219"/>
        <end position="238"/>
    </location>
</feature>
<feature type="transmembrane region" description="Helical" evidence="8">
    <location>
        <begin position="385"/>
        <end position="406"/>
    </location>
</feature>
<sequence>MAVPLWLRAAALIATSVALLPLIYLIIRLAQFPLPDFLDTVFSARSARLAYTSLTLTGTVTVACLVLGVGLAFLVTRTQLPGRLILGVAAALPLAVPSYVAAFGWQSMNALINPGTSFEGFLAAAIVITSVTYPYIYLPVVAALVSVDPAQEEAARALGRGPVDTFFHVTVRQAAPAITAGTLLCAIYVIADFGAVSILRVDTFTRAVFTSFSMGFDRLGGVALSSVLLVFTLCLLILEGRVRRTGTRYSTLSGEGRARPARFSMGRWGLPILALAWAPVLTALAVPLSALLVWSLRGVSRPGSLAEVGSALLSSLWAAGLAALATTAIAIPLALWLARRPSRLARLLERTAYLAHSLPGVVIGLSVVMLGIAVLPALYQTMWMLTLAYCALMLPLALGPVLASALSAPPELEEAAQSLGSSPGMGYLRVTLPLMLPGILSGALLVLLTTIKELPATLMLRPTGFDTLATRLWTYTGGESYAAAAPFAALLVLLAAVPAWMMISRLLKEVR</sequence>
<evidence type="ECO:0000256" key="6">
    <source>
        <dbReference type="ARBA" id="ARBA00022989"/>
    </source>
</evidence>
<evidence type="ECO:0000256" key="3">
    <source>
        <dbReference type="ARBA" id="ARBA00022475"/>
    </source>
</evidence>
<name>A0A0W8IC65_9MICC</name>
<comment type="subcellular location">
    <subcellularLocation>
        <location evidence="1">Cell inner membrane</location>
        <topology evidence="1">Multi-pass membrane protein</topology>
    </subcellularLocation>
    <subcellularLocation>
        <location evidence="8">Cell membrane</location>
        <topology evidence="8">Multi-pass membrane protein</topology>
    </subcellularLocation>
</comment>
<organism evidence="10 12">
    <name type="scientific">Nesterenkonia jeotgali</name>
    <dbReference type="NCBI Taxonomy" id="317018"/>
    <lineage>
        <taxon>Bacteria</taxon>
        <taxon>Bacillati</taxon>
        <taxon>Actinomycetota</taxon>
        <taxon>Actinomycetes</taxon>
        <taxon>Micrococcales</taxon>
        <taxon>Micrococcaceae</taxon>
        <taxon>Nesterenkonia</taxon>
    </lineage>
</organism>
<dbReference type="EMBL" id="JACJIH010000001">
    <property type="protein sequence ID" value="MBA8922364.1"/>
    <property type="molecule type" value="Genomic_DNA"/>
</dbReference>
<dbReference type="EMBL" id="LQBM01000005">
    <property type="protein sequence ID" value="KUG57538.1"/>
    <property type="molecule type" value="Genomic_DNA"/>
</dbReference>
<keyword evidence="4" id="KW-0997">Cell inner membrane</keyword>
<evidence type="ECO:0000313" key="12">
    <source>
        <dbReference type="Proteomes" id="UP000054023"/>
    </source>
</evidence>
<evidence type="ECO:0000313" key="10">
    <source>
        <dbReference type="EMBL" id="KUG57538.1"/>
    </source>
</evidence>
<dbReference type="InterPro" id="IPR000515">
    <property type="entry name" value="MetI-like"/>
</dbReference>
<dbReference type="PANTHER" id="PTHR43357">
    <property type="entry name" value="INNER MEMBRANE ABC TRANSPORTER PERMEASE PROTEIN YDCV"/>
    <property type="match status" value="1"/>
</dbReference>
<feature type="transmembrane region" description="Helical" evidence="8">
    <location>
        <begin position="481"/>
        <end position="503"/>
    </location>
</feature>
<feature type="transmembrane region" description="Helical" evidence="8">
    <location>
        <begin position="272"/>
        <end position="296"/>
    </location>
</feature>
<dbReference type="SUPFAM" id="SSF161098">
    <property type="entry name" value="MetI-like"/>
    <property type="match status" value="2"/>
</dbReference>
<keyword evidence="7 8" id="KW-0472">Membrane</keyword>
<keyword evidence="3" id="KW-1003">Cell membrane</keyword>
<keyword evidence="2 8" id="KW-0813">Transport</keyword>
<dbReference type="AlphaFoldDB" id="A0A0W8IC65"/>
<dbReference type="GO" id="GO:0005886">
    <property type="term" value="C:plasma membrane"/>
    <property type="evidence" value="ECO:0007669"/>
    <property type="project" value="UniProtKB-SubCell"/>
</dbReference>
<dbReference type="RefSeq" id="WP_058889557.1">
    <property type="nucleotide sequence ID" value="NZ_BAAAKT010000004.1"/>
</dbReference>
<dbReference type="Gene3D" id="1.10.3720.10">
    <property type="entry name" value="MetI-like"/>
    <property type="match status" value="2"/>
</dbReference>
<dbReference type="STRING" id="317018.AVL63_12880"/>
<dbReference type="GO" id="GO:0055085">
    <property type="term" value="P:transmembrane transport"/>
    <property type="evidence" value="ECO:0007669"/>
    <property type="project" value="InterPro"/>
</dbReference>
<dbReference type="PROSITE" id="PS50928">
    <property type="entry name" value="ABC_TM1"/>
    <property type="match status" value="2"/>
</dbReference>
<dbReference type="Proteomes" id="UP000054023">
    <property type="component" value="Unassembled WGS sequence"/>
</dbReference>
<reference evidence="11 13" key="3">
    <citation type="submission" date="2020-08" db="EMBL/GenBank/DDBJ databases">
        <title>Sequencing the genomes of 1000 actinobacteria strains.</title>
        <authorList>
            <person name="Klenk H.-P."/>
        </authorList>
    </citation>
    <scope>NUCLEOTIDE SEQUENCE [LARGE SCALE GENOMIC DNA]</scope>
    <source>
        <strain evidence="11 13">DSM 19081</strain>
    </source>
</reference>
<keyword evidence="6 8" id="KW-1133">Transmembrane helix</keyword>
<dbReference type="OrthoDB" id="5100908at2"/>
<feature type="transmembrane region" description="Helical" evidence="8">
    <location>
        <begin position="50"/>
        <end position="75"/>
    </location>
</feature>
<dbReference type="Pfam" id="PF00528">
    <property type="entry name" value="BPD_transp_1"/>
    <property type="match status" value="2"/>
</dbReference>
<dbReference type="CDD" id="cd06261">
    <property type="entry name" value="TM_PBP2"/>
    <property type="match status" value="2"/>
</dbReference>
<evidence type="ECO:0000256" key="2">
    <source>
        <dbReference type="ARBA" id="ARBA00022448"/>
    </source>
</evidence>
<proteinExistence type="inferred from homology"/>
<feature type="transmembrane region" description="Helical" evidence="8">
    <location>
        <begin position="84"/>
        <end position="102"/>
    </location>
</feature>
<evidence type="ECO:0000256" key="8">
    <source>
        <dbReference type="RuleBase" id="RU363032"/>
    </source>
</evidence>
<keyword evidence="12" id="KW-1185">Reference proteome</keyword>
<dbReference type="Proteomes" id="UP000546252">
    <property type="component" value="Unassembled WGS sequence"/>
</dbReference>
<reference evidence="10" key="1">
    <citation type="submission" date="2015-12" db="EMBL/GenBank/DDBJ databases">
        <authorList>
            <person name="Shamseldin A."/>
            <person name="Moawad H."/>
            <person name="Abd El-Rahim W.M."/>
            <person name="Sadowsky M.J."/>
        </authorList>
    </citation>
    <scope>NUCLEOTIDE SEQUENCE [LARGE SCALE GENOMIC DNA]</scope>
    <source>
        <strain evidence="10">CD08_7</strain>
    </source>
</reference>
<feature type="transmembrane region" description="Helical" evidence="8">
    <location>
        <begin position="177"/>
        <end position="199"/>
    </location>
</feature>
<evidence type="ECO:0000259" key="9">
    <source>
        <dbReference type="PROSITE" id="PS50928"/>
    </source>
</evidence>
<feature type="transmembrane region" description="Helical" evidence="8">
    <location>
        <begin position="427"/>
        <end position="451"/>
    </location>
</feature>
<evidence type="ECO:0000256" key="5">
    <source>
        <dbReference type="ARBA" id="ARBA00022692"/>
    </source>
</evidence>
<gene>
    <name evidence="10" type="ORF">AVL63_12880</name>
    <name evidence="11" type="ORF">HNR24_002297</name>
</gene>
<evidence type="ECO:0000256" key="1">
    <source>
        <dbReference type="ARBA" id="ARBA00004429"/>
    </source>
</evidence>
<accession>A0A0W8IC65</accession>
<dbReference type="InterPro" id="IPR035906">
    <property type="entry name" value="MetI-like_sf"/>
</dbReference>
<feature type="domain" description="ABC transmembrane type-1" evidence="9">
    <location>
        <begin position="50"/>
        <end position="237"/>
    </location>
</feature>
<feature type="domain" description="ABC transmembrane type-1" evidence="9">
    <location>
        <begin position="312"/>
        <end position="502"/>
    </location>
</feature>
<protein>
    <submittedName>
        <fullName evidence="10">Iron ABC transporter permease</fullName>
    </submittedName>
    <submittedName>
        <fullName evidence="11">Iron(III) transport system permease protein</fullName>
    </submittedName>
</protein>
<evidence type="ECO:0000313" key="11">
    <source>
        <dbReference type="EMBL" id="MBA8922364.1"/>
    </source>
</evidence>
<feature type="transmembrane region" description="Helical" evidence="8">
    <location>
        <begin position="316"/>
        <end position="337"/>
    </location>
</feature>
<evidence type="ECO:0000313" key="13">
    <source>
        <dbReference type="Proteomes" id="UP000546252"/>
    </source>
</evidence>
<reference evidence="12" key="2">
    <citation type="submission" date="2015-12" db="EMBL/GenBank/DDBJ databases">
        <authorList>
            <person name="Nair G.R."/>
            <person name="Kaur G."/>
            <person name="Mayilraj S."/>
        </authorList>
    </citation>
    <scope>NUCLEOTIDE SEQUENCE [LARGE SCALE GENOMIC DNA]</scope>
    <source>
        <strain evidence="12">CD08_7</strain>
    </source>
</reference>
<evidence type="ECO:0000256" key="7">
    <source>
        <dbReference type="ARBA" id="ARBA00023136"/>
    </source>
</evidence>